<feature type="compositionally biased region" description="Basic and acidic residues" evidence="1">
    <location>
        <begin position="1"/>
        <end position="10"/>
    </location>
</feature>
<dbReference type="OrthoDB" id="3693479at2"/>
<dbReference type="AlphaFoldDB" id="A0A1I6AWG7"/>
<dbReference type="EMBL" id="FOWW01000015">
    <property type="protein sequence ID" value="SFQ73055.1"/>
    <property type="molecule type" value="Genomic_DNA"/>
</dbReference>
<gene>
    <name evidence="4" type="ORF">SAMN05421810_11535</name>
</gene>
<organism evidence="4 5">
    <name type="scientific">Amycolatopsis arida</name>
    <dbReference type="NCBI Taxonomy" id="587909"/>
    <lineage>
        <taxon>Bacteria</taxon>
        <taxon>Bacillati</taxon>
        <taxon>Actinomycetota</taxon>
        <taxon>Actinomycetes</taxon>
        <taxon>Pseudonocardiales</taxon>
        <taxon>Pseudonocardiaceae</taxon>
        <taxon>Amycolatopsis</taxon>
    </lineage>
</organism>
<evidence type="ECO:0000256" key="2">
    <source>
        <dbReference type="SAM" id="Phobius"/>
    </source>
</evidence>
<dbReference type="InterPro" id="IPR005530">
    <property type="entry name" value="SPW"/>
</dbReference>
<feature type="domain" description="SPW repeat-containing integral membrane" evidence="3">
    <location>
        <begin position="52"/>
        <end position="148"/>
    </location>
</feature>
<name>A0A1I6AWG7_9PSEU</name>
<feature type="transmembrane region" description="Helical" evidence="2">
    <location>
        <begin position="46"/>
        <end position="65"/>
    </location>
</feature>
<dbReference type="Proteomes" id="UP000198727">
    <property type="component" value="Unassembled WGS sequence"/>
</dbReference>
<proteinExistence type="predicted"/>
<evidence type="ECO:0000313" key="5">
    <source>
        <dbReference type="Proteomes" id="UP000198727"/>
    </source>
</evidence>
<reference evidence="5" key="1">
    <citation type="submission" date="2016-10" db="EMBL/GenBank/DDBJ databases">
        <authorList>
            <person name="Varghese N."/>
            <person name="Submissions S."/>
        </authorList>
    </citation>
    <scope>NUCLEOTIDE SEQUENCE [LARGE SCALE GENOMIC DNA]</scope>
    <source>
        <strain evidence="5">CGMCC 4.5579</strain>
    </source>
</reference>
<feature type="transmembrane region" description="Helical" evidence="2">
    <location>
        <begin position="102"/>
        <end position="124"/>
    </location>
</feature>
<keyword evidence="5" id="KW-1185">Reference proteome</keyword>
<evidence type="ECO:0000313" key="4">
    <source>
        <dbReference type="EMBL" id="SFQ73055.1"/>
    </source>
</evidence>
<keyword evidence="2" id="KW-1133">Transmembrane helix</keyword>
<dbReference type="RefSeq" id="WP_092536833.1">
    <property type="nucleotide sequence ID" value="NZ_FOWW01000015.1"/>
</dbReference>
<feature type="transmembrane region" description="Helical" evidence="2">
    <location>
        <begin position="77"/>
        <end position="95"/>
    </location>
</feature>
<sequence length="177" mass="18609">MNQPRPDPRHPGLTGPADTDREPWPDERPGFAYDPASLTAPREDPAVASLPSALVFLAGVWLAASPFALDYVGTSDVSHWTDIVLGAAIAVTGLVRTTAPRALPWFSLVNVLLGAWLVVLPFVLGPPGLDTADTNRLAVGVVVALLAASSATLTFVHRRGSPDPYGALPGSAEERRS</sequence>
<feature type="region of interest" description="Disordered" evidence="1">
    <location>
        <begin position="1"/>
        <end position="36"/>
    </location>
</feature>
<feature type="compositionally biased region" description="Basic and acidic residues" evidence="1">
    <location>
        <begin position="18"/>
        <end position="29"/>
    </location>
</feature>
<keyword evidence="2" id="KW-0812">Transmembrane</keyword>
<accession>A0A1I6AWG7</accession>
<keyword evidence="2" id="KW-0472">Membrane</keyword>
<dbReference type="Pfam" id="PF03779">
    <property type="entry name" value="SPW"/>
    <property type="match status" value="1"/>
</dbReference>
<feature type="transmembrane region" description="Helical" evidence="2">
    <location>
        <begin position="136"/>
        <end position="156"/>
    </location>
</feature>
<dbReference type="STRING" id="587909.SAMN05421810_11535"/>
<evidence type="ECO:0000256" key="1">
    <source>
        <dbReference type="SAM" id="MobiDB-lite"/>
    </source>
</evidence>
<protein>
    <submittedName>
        <fullName evidence="4">SPW repeat-containing protein</fullName>
    </submittedName>
</protein>
<evidence type="ECO:0000259" key="3">
    <source>
        <dbReference type="Pfam" id="PF03779"/>
    </source>
</evidence>